<dbReference type="Pfam" id="PF16172">
    <property type="entry name" value="DOCK_N"/>
    <property type="match status" value="1"/>
</dbReference>
<dbReference type="OrthoDB" id="18896at2759"/>
<dbReference type="PANTHER" id="PTHR45653">
    <property type="entry name" value="DEDICATOR OF CYTOKINESIS"/>
    <property type="match status" value="1"/>
</dbReference>
<dbReference type="GO" id="GO:0005886">
    <property type="term" value="C:plasma membrane"/>
    <property type="evidence" value="ECO:0007669"/>
    <property type="project" value="TreeGrafter"/>
</dbReference>
<dbReference type="InterPro" id="IPR032376">
    <property type="entry name" value="DOCK_N"/>
</dbReference>
<reference evidence="3" key="1">
    <citation type="submission" date="2023-04" db="EMBL/GenBank/DDBJ databases">
        <title>Ambrosiozyma monospora NBRC 1965.</title>
        <authorList>
            <person name="Ichikawa N."/>
            <person name="Sato H."/>
            <person name="Tonouchi N."/>
        </authorList>
    </citation>
    <scope>NUCLEOTIDE SEQUENCE</scope>
    <source>
        <strain evidence="3">NBRC 1965</strain>
    </source>
</reference>
<evidence type="ECO:0000259" key="2">
    <source>
        <dbReference type="Pfam" id="PF25338"/>
    </source>
</evidence>
<dbReference type="Pfam" id="PF25338">
    <property type="entry name" value="C2_DCK_4th"/>
    <property type="match status" value="1"/>
</dbReference>
<keyword evidence="4" id="KW-1185">Reference proteome</keyword>
<dbReference type="EMBL" id="BSXU01004125">
    <property type="protein sequence ID" value="GMG40803.1"/>
    <property type="molecule type" value="Genomic_DNA"/>
</dbReference>
<protein>
    <submittedName>
        <fullName evidence="3">Unnamed protein product</fullName>
    </submittedName>
</protein>
<dbReference type="InterPro" id="IPR026791">
    <property type="entry name" value="DOCK"/>
</dbReference>
<dbReference type="Proteomes" id="UP001165063">
    <property type="component" value="Unassembled WGS sequence"/>
</dbReference>
<name>A0A9W6YWU8_AMBMO</name>
<dbReference type="GO" id="GO:0005737">
    <property type="term" value="C:cytoplasm"/>
    <property type="evidence" value="ECO:0007669"/>
    <property type="project" value="TreeGrafter"/>
</dbReference>
<sequence>MNSAWSPLPAFLVGRVVKPFTPHNIPEIQKKKQLASNFRNIYPGDLIYLFEVNEQNNAKKWARGYVLSQPNPSDFSSATVNLDTLPESRVAVSIVPMSHIQILKEMEISTSDIDDFQNNNNIIMDDDNFMFGPNGSGSDTMSDQYSLASSTFSSQSKKAKRPALPNNYNAMTISSLLEEIEYALKALSVHIFALYTKGEVSHFKKLIEVFQELEATKLNFKYELLSREEIKVAKKKTAHLLTMISKFVAAVNQNLTINSKTKTVYSKDIAGYECILARHEDSGELYTPSHENFAKTLMNPAKFAQNQLFFALSANFPVINSDIQMTPPRNNQFEQTFPSHILADFKTVIGKSVKVPKGYAGMTAFMYLRNSKKRLTEAFSVQIDSDHDLLLDNLSAAFFKNVPASEIDTGRIYLVALLTETINLDQVPNTHPAGGTSNGVPNLHTIRKGVCAGAVDISRVFSRRKGHLKSGEAHEFVMQLYASYMTDETEPMSLYPGMNPLLAMSMSMSNKGWGELVDRIIFGSNKGIAKNPRAEKLIIQVKELQNNSFTGNEQKHNGIDMIKTMVYNPIEADYDRIYLRAIRTVDLVDVKKNKYNGHDSFITVVLRSSSKTLRFGKGANFPADCSWQFTSTSSDEDIGELIQITGLDAVPNNENDFLYFDVYVDGGFIGEGRYPLRVYNQISDTGLYTKKVKQVEIYSNSSHTPVGCVEIDLEYVGKHYNMDTYIEMILNWRNVFEKNITNTDKNLIAALTKVRRSGITTIIKSFSELMPSLLEIYHFAATKHQILSVYGSTKETKFSAISNAAFDSIVHILDIAIARQDSYTHLFNELLILPSIVSVTANHSMLQSCHLVETLLNS</sequence>
<evidence type="ECO:0000259" key="1">
    <source>
        <dbReference type="Pfam" id="PF16172"/>
    </source>
</evidence>
<evidence type="ECO:0000313" key="4">
    <source>
        <dbReference type="Proteomes" id="UP001165063"/>
    </source>
</evidence>
<dbReference type="GO" id="GO:0007264">
    <property type="term" value="P:small GTPase-mediated signal transduction"/>
    <property type="evidence" value="ECO:0007669"/>
    <property type="project" value="InterPro"/>
</dbReference>
<accession>A0A9W6YWU8</accession>
<dbReference type="GO" id="GO:0031267">
    <property type="term" value="F:small GTPase binding"/>
    <property type="evidence" value="ECO:0007669"/>
    <property type="project" value="TreeGrafter"/>
</dbReference>
<dbReference type="PANTHER" id="PTHR45653:SF10">
    <property type="entry name" value="MYOBLAST CITY, ISOFORM B"/>
    <property type="match status" value="1"/>
</dbReference>
<evidence type="ECO:0000313" key="3">
    <source>
        <dbReference type="EMBL" id="GMG40803.1"/>
    </source>
</evidence>
<feature type="domain" description="Dedicator of cytokinesis N-terminal" evidence="1">
    <location>
        <begin position="174"/>
        <end position="546"/>
    </location>
</feature>
<proteinExistence type="predicted"/>
<gene>
    <name evidence="3" type="ORF">Amon01_000645300</name>
</gene>
<organism evidence="3 4">
    <name type="scientific">Ambrosiozyma monospora</name>
    <name type="common">Yeast</name>
    <name type="synonym">Endomycopsis monosporus</name>
    <dbReference type="NCBI Taxonomy" id="43982"/>
    <lineage>
        <taxon>Eukaryota</taxon>
        <taxon>Fungi</taxon>
        <taxon>Dikarya</taxon>
        <taxon>Ascomycota</taxon>
        <taxon>Saccharomycotina</taxon>
        <taxon>Pichiomycetes</taxon>
        <taxon>Pichiales</taxon>
        <taxon>Pichiaceae</taxon>
        <taxon>Ambrosiozyma</taxon>
    </lineage>
</organism>
<dbReference type="InterPro" id="IPR057500">
    <property type="entry name" value="C2_DCK1_4th"/>
</dbReference>
<feature type="domain" description="DCK1-like fourth C2" evidence="2">
    <location>
        <begin position="574"/>
        <end position="718"/>
    </location>
</feature>
<comment type="caution">
    <text evidence="3">The sequence shown here is derived from an EMBL/GenBank/DDBJ whole genome shotgun (WGS) entry which is preliminary data.</text>
</comment>
<dbReference type="GO" id="GO:0005085">
    <property type="term" value="F:guanyl-nucleotide exchange factor activity"/>
    <property type="evidence" value="ECO:0007669"/>
    <property type="project" value="InterPro"/>
</dbReference>
<dbReference type="AlphaFoldDB" id="A0A9W6YWU8"/>